<dbReference type="Gene3D" id="3.30.565.10">
    <property type="entry name" value="Histidine kinase-like ATPase, C-terminal domain"/>
    <property type="match status" value="1"/>
</dbReference>
<name>A0A1E5NXP7_9ACTN</name>
<evidence type="ECO:0000313" key="2">
    <source>
        <dbReference type="Proteomes" id="UP000095705"/>
    </source>
</evidence>
<comment type="caution">
    <text evidence="1">The sequence shown here is derived from an EMBL/GenBank/DDBJ whole genome shotgun (WGS) entry which is preliminary data.</text>
</comment>
<geneLocation type="plasmid" evidence="2">
    <name>pacmp1</name>
</geneLocation>
<evidence type="ECO:0008006" key="3">
    <source>
        <dbReference type="Google" id="ProtNLM"/>
    </source>
</evidence>
<keyword evidence="2" id="KW-1185">Reference proteome</keyword>
<protein>
    <recommendedName>
        <fullName evidence="3">ATP-binding protein</fullName>
    </recommendedName>
</protein>
<gene>
    <name evidence="1" type="ORF">BGK67_34555</name>
</gene>
<keyword evidence="1" id="KW-0614">Plasmid</keyword>
<organism evidence="1 2">
    <name type="scientific">Streptomyces subrutilus</name>
    <dbReference type="NCBI Taxonomy" id="36818"/>
    <lineage>
        <taxon>Bacteria</taxon>
        <taxon>Bacillati</taxon>
        <taxon>Actinomycetota</taxon>
        <taxon>Actinomycetes</taxon>
        <taxon>Kitasatosporales</taxon>
        <taxon>Streptomycetaceae</taxon>
        <taxon>Streptomyces</taxon>
    </lineage>
</organism>
<evidence type="ECO:0000313" key="1">
    <source>
        <dbReference type="EMBL" id="OEJ21020.1"/>
    </source>
</evidence>
<accession>A0A1E5NXP7</accession>
<reference evidence="1 2" key="1">
    <citation type="submission" date="2016-08" db="EMBL/GenBank/DDBJ databases">
        <title>The complete genome of Streptomyces subrutilus 10-1-1.</title>
        <authorList>
            <person name="Chen X."/>
        </authorList>
    </citation>
    <scope>NUCLEOTIDE SEQUENCE [LARGE SCALE GENOMIC DNA]</scope>
    <source>
        <strain evidence="1 2">10-1-1</strain>
        <plasmid evidence="2">pacmp1</plasmid>
    </source>
</reference>
<dbReference type="OrthoDB" id="4205893at2"/>
<proteinExistence type="predicted"/>
<sequence>MDSAIDFTIGPEVTSVQAMAQATAMIRMTLPMFLSDVPEQAEVCRAVESVVTELVDVTARHKAGVDLVGRVAFDGTHVTVSVGDIKGALPAPEQEPGLYLVHRLADEVGQYAGDFGGRVTWAAVPARR</sequence>
<dbReference type="EMBL" id="MEHK01000005">
    <property type="protein sequence ID" value="OEJ21020.1"/>
    <property type="molecule type" value="Genomic_DNA"/>
</dbReference>
<dbReference type="InterPro" id="IPR036890">
    <property type="entry name" value="HATPase_C_sf"/>
</dbReference>
<dbReference type="AlphaFoldDB" id="A0A1E5NXP7"/>
<dbReference type="Proteomes" id="UP000095705">
    <property type="component" value="Plasmid pACMP1"/>
</dbReference>
<dbReference type="RefSeq" id="WP_069917908.1">
    <property type="nucleotide sequence ID" value="NZ_CM007203.1"/>
</dbReference>